<comment type="subcellular location">
    <subcellularLocation>
        <location evidence="7">Cell membrane</location>
        <topology evidence="7">Single-pass membrane protein</topology>
    </subcellularLocation>
</comment>
<evidence type="ECO:0000256" key="7">
    <source>
        <dbReference type="HAMAP-Rule" id="MF_02065"/>
    </source>
</evidence>
<dbReference type="PANTHER" id="PTHR30518">
    <property type="entry name" value="ENDOLYTIC MUREIN TRANSGLYCOSYLASE"/>
    <property type="match status" value="1"/>
</dbReference>
<dbReference type="GO" id="GO:0009252">
    <property type="term" value="P:peptidoglycan biosynthetic process"/>
    <property type="evidence" value="ECO:0007669"/>
    <property type="project" value="UniProtKB-UniRule"/>
</dbReference>
<keyword evidence="5 7" id="KW-0456">Lyase</keyword>
<keyword evidence="4 7" id="KW-0472">Membrane</keyword>
<dbReference type="Proteomes" id="UP000034753">
    <property type="component" value="Unassembled WGS sequence"/>
</dbReference>
<dbReference type="GO" id="GO:0071555">
    <property type="term" value="P:cell wall organization"/>
    <property type="evidence" value="ECO:0007669"/>
    <property type="project" value="UniProtKB-KW"/>
</dbReference>
<dbReference type="CDD" id="cd08010">
    <property type="entry name" value="MltG_like"/>
    <property type="match status" value="1"/>
</dbReference>
<accession>A0A0G0YX07</accession>
<proteinExistence type="inferred from homology"/>
<evidence type="ECO:0000313" key="8">
    <source>
        <dbReference type="EMBL" id="KKS14211.1"/>
    </source>
</evidence>
<keyword evidence="3 7" id="KW-1133">Transmembrane helix</keyword>
<dbReference type="InterPro" id="IPR003770">
    <property type="entry name" value="MLTG-like"/>
</dbReference>
<keyword evidence="1 7" id="KW-1003">Cell membrane</keyword>
<evidence type="ECO:0000313" key="9">
    <source>
        <dbReference type="Proteomes" id="UP000034753"/>
    </source>
</evidence>
<evidence type="ECO:0000256" key="6">
    <source>
        <dbReference type="ARBA" id="ARBA00023316"/>
    </source>
</evidence>
<evidence type="ECO:0000256" key="2">
    <source>
        <dbReference type="ARBA" id="ARBA00022692"/>
    </source>
</evidence>
<organism evidence="8 9">
    <name type="scientific">Candidatus Daviesbacteria bacterium GW2011_GWB1_41_5</name>
    <dbReference type="NCBI Taxonomy" id="1618429"/>
    <lineage>
        <taxon>Bacteria</taxon>
        <taxon>Candidatus Daviesiibacteriota</taxon>
    </lineage>
</organism>
<evidence type="ECO:0000256" key="5">
    <source>
        <dbReference type="ARBA" id="ARBA00023239"/>
    </source>
</evidence>
<keyword evidence="2 7" id="KW-0812">Transmembrane</keyword>
<comment type="similarity">
    <text evidence="7">Belongs to the transglycosylase MltG family.</text>
</comment>
<comment type="function">
    <text evidence="7">Functions as a peptidoglycan terminase that cleaves nascent peptidoglycan strands endolytically to terminate their elongation.</text>
</comment>
<dbReference type="HAMAP" id="MF_02065">
    <property type="entry name" value="MltG"/>
    <property type="match status" value="1"/>
</dbReference>
<evidence type="ECO:0000256" key="1">
    <source>
        <dbReference type="ARBA" id="ARBA00022475"/>
    </source>
</evidence>
<gene>
    <name evidence="7" type="primary">mltG</name>
    <name evidence="8" type="ORF">UU67_C0005G0016</name>
</gene>
<dbReference type="Pfam" id="PF02618">
    <property type="entry name" value="YceG"/>
    <property type="match status" value="1"/>
</dbReference>
<dbReference type="EMBL" id="LCBN01000005">
    <property type="protein sequence ID" value="KKS14211.1"/>
    <property type="molecule type" value="Genomic_DNA"/>
</dbReference>
<dbReference type="GO" id="GO:0008932">
    <property type="term" value="F:lytic endotransglycosylase activity"/>
    <property type="evidence" value="ECO:0007669"/>
    <property type="project" value="UniProtKB-UniRule"/>
</dbReference>
<evidence type="ECO:0000256" key="4">
    <source>
        <dbReference type="ARBA" id="ARBA00023136"/>
    </source>
</evidence>
<dbReference type="PATRIC" id="fig|1618429.3.peg.172"/>
<feature type="site" description="Important for catalytic activity" evidence="7">
    <location>
        <position position="221"/>
    </location>
</feature>
<reference evidence="8 9" key="1">
    <citation type="journal article" date="2015" name="Nature">
        <title>rRNA introns, odd ribosomes, and small enigmatic genomes across a large radiation of phyla.</title>
        <authorList>
            <person name="Brown C.T."/>
            <person name="Hug L.A."/>
            <person name="Thomas B.C."/>
            <person name="Sharon I."/>
            <person name="Castelle C.J."/>
            <person name="Singh A."/>
            <person name="Wilkins M.J."/>
            <person name="Williams K.H."/>
            <person name="Banfield J.F."/>
        </authorList>
    </citation>
    <scope>NUCLEOTIDE SEQUENCE [LARGE SCALE GENOMIC DNA]</scope>
</reference>
<dbReference type="PANTHER" id="PTHR30518:SF2">
    <property type="entry name" value="ENDOLYTIC MUREIN TRANSGLYCOSYLASE"/>
    <property type="match status" value="1"/>
</dbReference>
<name>A0A0G0YX07_9BACT</name>
<feature type="transmembrane region" description="Helical" evidence="7">
    <location>
        <begin position="26"/>
        <end position="44"/>
    </location>
</feature>
<evidence type="ECO:0000256" key="3">
    <source>
        <dbReference type="ARBA" id="ARBA00022989"/>
    </source>
</evidence>
<dbReference type="GO" id="GO:0005886">
    <property type="term" value="C:plasma membrane"/>
    <property type="evidence" value="ECO:0007669"/>
    <property type="project" value="UniProtKB-SubCell"/>
</dbReference>
<dbReference type="EC" id="4.2.2.29" evidence="7"/>
<keyword evidence="6 7" id="KW-0961">Cell wall biogenesis/degradation</keyword>
<sequence length="345" mass="38871">MTRSRLRLFYKDIWMKNPNNKIMKKIAVIVSIVFLSILSLKFYYDSLLDPVNKSDEAKKIFVVQKGDGISAIVERLEKEKLIKNGRAFSLMARNSGESDKIQAGDFKLSPAMSSRQILKELTVGMIDKWVTLVEGWRVEEMAAKLNQELGIKNKAFIDVAEEGYMFPDTYLFNPEATAETITSVMRANFDKKYNSDLQNKIKKLGLSPKEGVILASIVEREARSPEARKMVASILLKRLKIDMGINADATIQYALVPIGTTVPLADGWWKRNLARDDLKIDSPYNTYLHRGLPPAPISNPSLSALQAVGSADPSTPYLYYYHDSKGVSHYGKTLEEHNQNVANYP</sequence>
<comment type="caution">
    <text evidence="8">The sequence shown here is derived from an EMBL/GenBank/DDBJ whole genome shotgun (WGS) entry which is preliminary data.</text>
</comment>
<protein>
    <recommendedName>
        <fullName evidence="7">Endolytic murein transglycosylase</fullName>
        <ecNumber evidence="7">4.2.2.29</ecNumber>
    </recommendedName>
    <alternativeName>
        <fullName evidence="7">Peptidoglycan lytic transglycosylase</fullName>
    </alternativeName>
    <alternativeName>
        <fullName evidence="7">Peptidoglycan polymerization terminase</fullName>
    </alternativeName>
</protein>
<dbReference type="NCBIfam" id="TIGR00247">
    <property type="entry name" value="endolytic transglycosylase MltG"/>
    <property type="match status" value="1"/>
</dbReference>
<comment type="catalytic activity">
    <reaction evidence="7">
        <text>a peptidoglycan chain = a peptidoglycan chain with N-acetyl-1,6-anhydromuramyl-[peptide] at the reducing end + a peptidoglycan chain with N-acetylglucosamine at the non-reducing end.</text>
        <dbReference type="EC" id="4.2.2.29"/>
    </reaction>
</comment>
<dbReference type="AlphaFoldDB" id="A0A0G0YX07"/>
<dbReference type="Gene3D" id="3.30.1490.480">
    <property type="entry name" value="Endolytic murein transglycosylase"/>
    <property type="match status" value="1"/>
</dbReference>